<proteinExistence type="predicted"/>
<dbReference type="PANTHER" id="PTHR42736">
    <property type="entry name" value="PROTEIN-GLUTAMINE GAMMA-GLUTAMYLTRANSFERASE"/>
    <property type="match status" value="1"/>
</dbReference>
<feature type="transmembrane region" description="Helical" evidence="2">
    <location>
        <begin position="622"/>
        <end position="640"/>
    </location>
</feature>
<dbReference type="STRING" id="1210046.B277_03890"/>
<dbReference type="Gene3D" id="3.10.620.30">
    <property type="match status" value="1"/>
</dbReference>
<sequence length="1169" mass="124170">MTLRGRLFVGAGALVVATGLVLGLHDLTKIGLLLVLLPGLAVLLSRRELDLDITRVVHPTRVTTDAHADVTVRVRNDGRLPTPLLRGEEGLAYALGDRPHLLVPRLDGGESRQLTYRVRSHVRGHHRIGPLTLRVDDPFGLATRGVTVPGEATLVVLPRVVPLSPVRGVAAGSGGETTTSPRIALHGEDDVAVREYRMGDDLRRIHWRSTARTGETMVRQDEQPTRRRVLVLLDDRAAVHAGTGDGGSFEWSVTAVASVATLLLRERFEVHLCLTSDTSGTVLPVQGIDHALDELAAVQPHETTSPSGIVEALDEFAHHGGGLVVVVVGALDDDVAAMCTGRSRHGIALVIDRGGFAHGQDEGGARRGHRPAARARRVAGPGRLARGLAARGVGTRHGRHGSDPVRGEARIVAGLLSAAATTAVTLPLVRLFDTPPWVVPAVLGVIVVAAAGMLLRSLTMSSGVIVLGQTLVAGLYVLVSQLGDTTRFVVVPTPQTWTALVGHLEQAHHTITTYAAPAPATPGIVVCLVIIVVVVALAVDLASTAAASPAVAGLPLLSLFLVSAANSGGSLHWVWFVVAAALWLAMVAHQSDVDLRGWTTSIPLMADGDGDGVAARSHRWQAAGVGAVAVVAAMVAAGFVPHLPTRYVLDGLGRGDGAGAGTGIRLSTELDLRRSLESPSQTPVMRYTTDDPTPQPLRVAVVEDFTDGFGQMRSRALEPREGFTPRDPVRTVPESVDREQRTILVEDNGVAAPQLPLPWLTRSADLGGIAWSVGADGTARVQRTPGTYSASFIELDPQEEDLADSVLRDDGQTEVVDTTAYRDAYVSLDPGSAVEITELAESLAPVDATPLEAAQAIQEHLRSASYSYSLDLPAMPEGRDPIVHFLETGVGYCQQFAATMTLLARARGIPARVVVGFLPGSSPDGRARVVRASDAHAWPELYFEGVGWVRFEPTPGQRAASVPGYSIASSDSTDTDETGTSTSDSSTSTSTTSSEVEDATAVDPQAGADTGTPRWLWWLVGLVAVLALAAIMPVTAVLARRRRRRTAADDAQRVEREWQELVAQLDDLGIRPPVGSTPRQAGAWIGHRMHLDAPLQGQLDEVVATLERARYGAPGADLPDISAQVTAVVHRVRSTRQGLPRARSLLWPQEGVDAWRSLGRAILRRLPQR</sequence>
<dbReference type="InterPro" id="IPR002881">
    <property type="entry name" value="DUF58"/>
</dbReference>
<dbReference type="InterPro" id="IPR021878">
    <property type="entry name" value="TgpA_N"/>
</dbReference>
<feature type="transmembrane region" description="Helical" evidence="2">
    <location>
        <begin position="437"/>
        <end position="455"/>
    </location>
</feature>
<feature type="transmembrane region" description="Helical" evidence="2">
    <location>
        <begin position="1015"/>
        <end position="1039"/>
    </location>
</feature>
<feature type="transmembrane region" description="Helical" evidence="2">
    <location>
        <begin position="462"/>
        <end position="479"/>
    </location>
</feature>
<dbReference type="OrthoDB" id="9804023at2"/>
<feature type="domain" description="Transglutaminase-like" evidence="3">
    <location>
        <begin position="885"/>
        <end position="955"/>
    </location>
</feature>
<evidence type="ECO:0000313" key="5">
    <source>
        <dbReference type="Proteomes" id="UP000004474"/>
    </source>
</evidence>
<dbReference type="PATRIC" id="fig|1210046.3.peg.755"/>
<feature type="region of interest" description="Disordered" evidence="1">
    <location>
        <begin position="675"/>
        <end position="695"/>
    </location>
</feature>
<keyword evidence="2" id="KW-1133">Transmembrane helix</keyword>
<keyword evidence="2" id="KW-0812">Transmembrane</keyword>
<accession>K1ESL4</accession>
<dbReference type="PANTHER" id="PTHR42736:SF1">
    <property type="entry name" value="PROTEIN-GLUTAMINE GAMMA-GLUTAMYLTRANSFERASE"/>
    <property type="match status" value="1"/>
</dbReference>
<dbReference type="SMART" id="SM00460">
    <property type="entry name" value="TGc"/>
    <property type="match status" value="1"/>
</dbReference>
<dbReference type="Proteomes" id="UP000004474">
    <property type="component" value="Unassembled WGS sequence"/>
</dbReference>
<dbReference type="eggNOG" id="COG1721">
    <property type="taxonomic scope" value="Bacteria"/>
</dbReference>
<keyword evidence="2" id="KW-0472">Membrane</keyword>
<dbReference type="eggNOG" id="COG1305">
    <property type="taxonomic scope" value="Bacteria"/>
</dbReference>
<dbReference type="AlphaFoldDB" id="K1ESL4"/>
<organism evidence="4 5">
    <name type="scientific">Janibacter hoylei PVAS-1</name>
    <dbReference type="NCBI Taxonomy" id="1210046"/>
    <lineage>
        <taxon>Bacteria</taxon>
        <taxon>Bacillati</taxon>
        <taxon>Actinomycetota</taxon>
        <taxon>Actinomycetes</taxon>
        <taxon>Micrococcales</taxon>
        <taxon>Intrasporangiaceae</taxon>
        <taxon>Janibacter</taxon>
    </lineage>
</organism>
<reference evidence="4 5" key="1">
    <citation type="journal article" date="2012" name="J. Bacteriol.">
        <title>Genome Sequence of Janibacter hoylei MTCC8307, Isolated from the Stratospheric Air.</title>
        <authorList>
            <person name="Pawar S.P."/>
            <person name="Dhotre D.P."/>
            <person name="Shetty S.A."/>
            <person name="Chowdhury S.P."/>
            <person name="Chaudhari B.L."/>
            <person name="Shouche Y.S."/>
        </authorList>
    </citation>
    <scope>NUCLEOTIDE SEQUENCE [LARGE SCALE GENOMIC DNA]</scope>
    <source>
        <strain evidence="4 5">PVAS-1</strain>
    </source>
</reference>
<dbReference type="InterPro" id="IPR038765">
    <property type="entry name" value="Papain-like_cys_pep_sf"/>
</dbReference>
<feature type="transmembrane region" description="Helical" evidence="2">
    <location>
        <begin position="7"/>
        <end position="24"/>
    </location>
</feature>
<dbReference type="InterPro" id="IPR052901">
    <property type="entry name" value="Bact_TGase-like"/>
</dbReference>
<evidence type="ECO:0000256" key="1">
    <source>
        <dbReference type="SAM" id="MobiDB-lite"/>
    </source>
</evidence>
<feature type="transmembrane region" description="Helical" evidence="2">
    <location>
        <begin position="546"/>
        <end position="565"/>
    </location>
</feature>
<dbReference type="Pfam" id="PF01841">
    <property type="entry name" value="Transglut_core"/>
    <property type="match status" value="1"/>
</dbReference>
<evidence type="ECO:0000259" key="3">
    <source>
        <dbReference type="SMART" id="SM00460"/>
    </source>
</evidence>
<dbReference type="Pfam" id="PF01882">
    <property type="entry name" value="DUF58"/>
    <property type="match status" value="1"/>
</dbReference>
<protein>
    <submittedName>
        <fullName evidence="4">Transglutaminase</fullName>
    </submittedName>
</protein>
<dbReference type="Pfam" id="PF11992">
    <property type="entry name" value="TgpA_N"/>
    <property type="match status" value="1"/>
</dbReference>
<feature type="transmembrane region" description="Helical" evidence="2">
    <location>
        <begin position="520"/>
        <end position="539"/>
    </location>
</feature>
<feature type="transmembrane region" description="Helical" evidence="2">
    <location>
        <begin position="571"/>
        <end position="588"/>
    </location>
</feature>
<name>K1ESL4_9MICO</name>
<feature type="region of interest" description="Disordered" evidence="1">
    <location>
        <begin position="957"/>
        <end position="1007"/>
    </location>
</feature>
<evidence type="ECO:0000256" key="2">
    <source>
        <dbReference type="SAM" id="Phobius"/>
    </source>
</evidence>
<dbReference type="InterPro" id="IPR002931">
    <property type="entry name" value="Transglutaminase-like"/>
</dbReference>
<dbReference type="SUPFAM" id="SSF54001">
    <property type="entry name" value="Cysteine proteinases"/>
    <property type="match status" value="1"/>
</dbReference>
<gene>
    <name evidence="4" type="ORF">B277_03890</name>
</gene>
<evidence type="ECO:0000313" key="4">
    <source>
        <dbReference type="EMBL" id="EKA62158.1"/>
    </source>
</evidence>
<comment type="caution">
    <text evidence="4">The sequence shown here is derived from an EMBL/GenBank/DDBJ whole genome shotgun (WGS) entry which is preliminary data.</text>
</comment>
<dbReference type="RefSeq" id="WP_007925303.1">
    <property type="nucleotide sequence ID" value="NZ_ALWX01000014.1"/>
</dbReference>
<dbReference type="EMBL" id="ALWX01000014">
    <property type="protein sequence ID" value="EKA62158.1"/>
    <property type="molecule type" value="Genomic_DNA"/>
</dbReference>
<feature type="compositionally biased region" description="Low complexity" evidence="1">
    <location>
        <begin position="978"/>
        <end position="994"/>
    </location>
</feature>